<keyword evidence="5 8" id="KW-0812">Transmembrane</keyword>
<dbReference type="PANTHER" id="PTHR30269">
    <property type="entry name" value="TRANSMEMBRANE PROTEIN YFCA"/>
    <property type="match status" value="1"/>
</dbReference>
<dbReference type="PANTHER" id="PTHR30269:SF37">
    <property type="entry name" value="MEMBRANE TRANSPORTER PROTEIN"/>
    <property type="match status" value="1"/>
</dbReference>
<sequence length="250" mass="27141">MENMNTAAWVVTAIAVLITGISKSGLGGALGGLAVPFLAMWISPRDAAAVMLPILIAMDMFGIRAWRGQADWHDLKVLIPGALVGIVIGTFAFGVLSDQLVKGMIGSIAILFSLDRLIRQRGQAQSTTRPSKPFGWLCGAGSGFTSTLAHAGGPPIMIYLLSWKQRRETFVATTVFFFTVINLAKVPFYIGLNLFTAETLKMSLMFMPLVPIGVWLGMRILKLIPERPFFYFATIALGLSGLKLLWDSMA</sequence>
<feature type="transmembrane region" description="Helical" evidence="8">
    <location>
        <begin position="202"/>
        <end position="221"/>
    </location>
</feature>
<dbReference type="AlphaFoldDB" id="A0A6B2QZM3"/>
<evidence type="ECO:0000256" key="5">
    <source>
        <dbReference type="ARBA" id="ARBA00022692"/>
    </source>
</evidence>
<keyword evidence="4 8" id="KW-1003">Cell membrane</keyword>
<feature type="transmembrane region" description="Helical" evidence="8">
    <location>
        <begin position="228"/>
        <end position="246"/>
    </location>
</feature>
<feature type="transmembrane region" description="Helical" evidence="8">
    <location>
        <begin position="47"/>
        <end position="65"/>
    </location>
</feature>
<keyword evidence="6 8" id="KW-1133">Transmembrane helix</keyword>
<feature type="transmembrane region" description="Helical" evidence="8">
    <location>
        <begin position="77"/>
        <end position="94"/>
    </location>
</feature>
<protein>
    <recommendedName>
        <fullName evidence="8">Probable membrane transporter protein</fullName>
    </recommendedName>
</protein>
<evidence type="ECO:0000256" key="4">
    <source>
        <dbReference type="ARBA" id="ARBA00022475"/>
    </source>
</evidence>
<evidence type="ECO:0000256" key="7">
    <source>
        <dbReference type="ARBA" id="ARBA00023136"/>
    </source>
</evidence>
<dbReference type="EMBL" id="JAAGRN010000004">
    <property type="protein sequence ID" value="NDY83188.1"/>
    <property type="molecule type" value="Genomic_DNA"/>
</dbReference>
<reference evidence="9" key="1">
    <citation type="submission" date="2020-02" db="EMBL/GenBank/DDBJ databases">
        <authorList>
            <person name="Chen W.-M."/>
        </authorList>
    </citation>
    <scope>NUCLEOTIDE SEQUENCE</scope>
    <source>
        <strain evidence="9">NBD-18</strain>
    </source>
</reference>
<feature type="transmembrane region" description="Helical" evidence="8">
    <location>
        <begin position="170"/>
        <end position="190"/>
    </location>
</feature>
<evidence type="ECO:0000256" key="3">
    <source>
        <dbReference type="ARBA" id="ARBA00022448"/>
    </source>
</evidence>
<evidence type="ECO:0000313" key="9">
    <source>
        <dbReference type="EMBL" id="NDY83188.1"/>
    </source>
</evidence>
<accession>A0A6B2QZM3</accession>
<proteinExistence type="inferred from homology"/>
<comment type="similarity">
    <text evidence="2 8">Belongs to the 4-toluene sulfonate uptake permease (TSUP) (TC 2.A.102) family.</text>
</comment>
<dbReference type="GO" id="GO:0005886">
    <property type="term" value="C:plasma membrane"/>
    <property type="evidence" value="ECO:0007669"/>
    <property type="project" value="UniProtKB-SubCell"/>
</dbReference>
<dbReference type="Pfam" id="PF01925">
    <property type="entry name" value="TauE"/>
    <property type="match status" value="1"/>
</dbReference>
<keyword evidence="3" id="KW-0813">Transport</keyword>
<evidence type="ECO:0000256" key="1">
    <source>
        <dbReference type="ARBA" id="ARBA00004651"/>
    </source>
</evidence>
<dbReference type="InterPro" id="IPR002781">
    <property type="entry name" value="TM_pro_TauE-like"/>
</dbReference>
<gene>
    <name evidence="9" type="ORF">G3I67_08080</name>
</gene>
<organism evidence="9">
    <name type="scientific">Sheuella amnicola</name>
    <dbReference type="NCBI Taxonomy" id="2707330"/>
    <lineage>
        <taxon>Bacteria</taxon>
        <taxon>Pseudomonadati</taxon>
        <taxon>Pseudomonadota</taxon>
        <taxon>Betaproteobacteria</taxon>
        <taxon>Burkholderiales</taxon>
        <taxon>Alcaligenaceae</taxon>
        <taxon>Sheuella</taxon>
    </lineage>
</organism>
<comment type="caution">
    <text evidence="9">The sequence shown here is derived from an EMBL/GenBank/DDBJ whole genome shotgun (WGS) entry which is preliminary data.</text>
</comment>
<keyword evidence="7 8" id="KW-0472">Membrane</keyword>
<comment type="subcellular location">
    <subcellularLocation>
        <location evidence="1 8">Cell membrane</location>
        <topology evidence="1 8">Multi-pass membrane protein</topology>
    </subcellularLocation>
</comment>
<dbReference type="InterPro" id="IPR052017">
    <property type="entry name" value="TSUP"/>
</dbReference>
<evidence type="ECO:0000256" key="2">
    <source>
        <dbReference type="ARBA" id="ARBA00009142"/>
    </source>
</evidence>
<name>A0A6B2QZM3_9BURK</name>
<evidence type="ECO:0000256" key="6">
    <source>
        <dbReference type="ARBA" id="ARBA00022989"/>
    </source>
</evidence>
<evidence type="ECO:0000256" key="8">
    <source>
        <dbReference type="RuleBase" id="RU363041"/>
    </source>
</evidence>